<dbReference type="Proteomes" id="UP000245212">
    <property type="component" value="Unassembled WGS sequence"/>
</dbReference>
<comment type="caution">
    <text evidence="3">The sequence shown here is derived from an EMBL/GenBank/DDBJ whole genome shotgun (WGS) entry which is preliminary data.</text>
</comment>
<keyword evidence="4" id="KW-1185">Reference proteome</keyword>
<reference evidence="4" key="1">
    <citation type="submission" date="2018-05" db="EMBL/GenBank/DDBJ databases">
        <authorList>
            <person name="Li Y."/>
        </authorList>
    </citation>
    <scope>NUCLEOTIDE SEQUENCE [LARGE SCALE GENOMIC DNA]</scope>
    <source>
        <strain evidence="4">3d-2-2</strain>
    </source>
</reference>
<evidence type="ECO:0000259" key="2">
    <source>
        <dbReference type="Pfam" id="PF18602"/>
    </source>
</evidence>
<dbReference type="AlphaFoldDB" id="A0A2V1K242"/>
<evidence type="ECO:0000313" key="4">
    <source>
        <dbReference type="Proteomes" id="UP000245212"/>
    </source>
</evidence>
<sequence>MPMSAVVRRCLGPGVLSLLLGQGCLMQAQAQPLPVTPNTTHITVGQLLIEMAEPSQPRSDAIDMYLLGIFDQTEGTVWCDYRQFKIDTLRDAVYGQLRELQGEALSQRAAPAVSAVLAQRFPCRG</sequence>
<name>A0A2V1K242_9BURK</name>
<dbReference type="Pfam" id="PF18602">
    <property type="entry name" value="Rap1a"/>
    <property type="match status" value="1"/>
</dbReference>
<keyword evidence="1" id="KW-0732">Signal</keyword>
<dbReference type="RefSeq" id="WP_109060707.1">
    <property type="nucleotide sequence ID" value="NZ_QETA01000001.1"/>
</dbReference>
<dbReference type="EMBL" id="QETA01000001">
    <property type="protein sequence ID" value="PWF25306.1"/>
    <property type="molecule type" value="Genomic_DNA"/>
</dbReference>
<organism evidence="3 4">
    <name type="scientific">Corticimicrobacter populi</name>
    <dbReference type="NCBI Taxonomy" id="2175229"/>
    <lineage>
        <taxon>Bacteria</taxon>
        <taxon>Pseudomonadati</taxon>
        <taxon>Pseudomonadota</taxon>
        <taxon>Betaproteobacteria</taxon>
        <taxon>Burkholderiales</taxon>
        <taxon>Alcaligenaceae</taxon>
        <taxon>Corticimicrobacter</taxon>
    </lineage>
</organism>
<accession>A0A2V1K242</accession>
<protein>
    <recommendedName>
        <fullName evidence="2">Rap1a immunity protein domain-containing protein</fullName>
    </recommendedName>
</protein>
<proteinExistence type="predicted"/>
<feature type="domain" description="Rap1a immunity protein" evidence="2">
    <location>
        <begin position="51"/>
        <end position="123"/>
    </location>
</feature>
<dbReference type="Gene3D" id="1.10.890.40">
    <property type="match status" value="1"/>
</dbReference>
<gene>
    <name evidence="3" type="ORF">DD235_03945</name>
</gene>
<feature type="chain" id="PRO_5015944633" description="Rap1a immunity protein domain-containing protein" evidence="1">
    <location>
        <begin position="31"/>
        <end position="125"/>
    </location>
</feature>
<evidence type="ECO:0000313" key="3">
    <source>
        <dbReference type="EMBL" id="PWF25306.1"/>
    </source>
</evidence>
<feature type="signal peptide" evidence="1">
    <location>
        <begin position="1"/>
        <end position="30"/>
    </location>
</feature>
<evidence type="ECO:0000256" key="1">
    <source>
        <dbReference type="SAM" id="SignalP"/>
    </source>
</evidence>
<dbReference type="InterPro" id="IPR041238">
    <property type="entry name" value="Rap1a"/>
</dbReference>